<evidence type="ECO:0000256" key="4">
    <source>
        <dbReference type="ARBA" id="ARBA00022705"/>
    </source>
</evidence>
<evidence type="ECO:0000313" key="14">
    <source>
        <dbReference type="EMBL" id="GLB66358.1"/>
    </source>
</evidence>
<evidence type="ECO:0000256" key="8">
    <source>
        <dbReference type="ARBA" id="ARBA00022842"/>
    </source>
</evidence>
<keyword evidence="9" id="KW-0234">DNA repair</keyword>
<proteinExistence type="inferred from homology"/>
<evidence type="ECO:0000259" key="13">
    <source>
        <dbReference type="PROSITE" id="PS51462"/>
    </source>
</evidence>
<dbReference type="PROSITE" id="PS51462">
    <property type="entry name" value="NUDIX"/>
    <property type="match status" value="1"/>
</dbReference>
<keyword evidence="7 12" id="KW-0378">Hydrolase</keyword>
<keyword evidence="8" id="KW-0460">Magnesium</keyword>
<keyword evidence="5" id="KW-0479">Metal-binding</keyword>
<comment type="cofactor">
    <cofactor evidence="1">
        <name>Mg(2+)</name>
        <dbReference type="ChEBI" id="CHEBI:18420"/>
    </cofactor>
</comment>
<reference evidence="14 15" key="1">
    <citation type="journal article" date="2023" name="Int. J. Syst. Evol. Microbiol.">
        <title>Arthrobacter mangrovi sp. nov., an actinobacterium isolated from the rhizosphere of a mangrove.</title>
        <authorList>
            <person name="Hamada M."/>
            <person name="Saitou S."/>
            <person name="Enomoto N."/>
            <person name="Nanri K."/>
            <person name="Hidaka K."/>
            <person name="Miura T."/>
            <person name="Tamura T."/>
        </authorList>
    </citation>
    <scope>NUCLEOTIDE SEQUENCE [LARGE SCALE GENOMIC DNA]</scope>
    <source>
        <strain evidence="14 15">NBRC 112813</strain>
    </source>
</reference>
<dbReference type="RefSeq" id="WP_264794514.1">
    <property type="nucleotide sequence ID" value="NZ_BRVS01000003.1"/>
</dbReference>
<dbReference type="InterPro" id="IPR047127">
    <property type="entry name" value="MutT-like"/>
</dbReference>
<evidence type="ECO:0000256" key="10">
    <source>
        <dbReference type="ARBA" id="ARBA00035861"/>
    </source>
</evidence>
<dbReference type="InterPro" id="IPR020084">
    <property type="entry name" value="NUDIX_hydrolase_CS"/>
</dbReference>
<organism evidence="14 15">
    <name type="scientific">Arthrobacter mangrovi</name>
    <dbReference type="NCBI Taxonomy" id="2966350"/>
    <lineage>
        <taxon>Bacteria</taxon>
        <taxon>Bacillati</taxon>
        <taxon>Actinomycetota</taxon>
        <taxon>Actinomycetes</taxon>
        <taxon>Micrococcales</taxon>
        <taxon>Micrococcaceae</taxon>
        <taxon>Arthrobacter</taxon>
    </lineage>
</organism>
<dbReference type="PROSITE" id="PS00893">
    <property type="entry name" value="NUDIX_BOX"/>
    <property type="match status" value="1"/>
</dbReference>
<evidence type="ECO:0000256" key="6">
    <source>
        <dbReference type="ARBA" id="ARBA00022763"/>
    </source>
</evidence>
<comment type="caution">
    <text evidence="14">The sequence shown here is derived from an EMBL/GenBank/DDBJ whole genome shotgun (WGS) entry which is preliminary data.</text>
</comment>
<evidence type="ECO:0000256" key="12">
    <source>
        <dbReference type="RuleBase" id="RU003476"/>
    </source>
</evidence>
<dbReference type="PANTHER" id="PTHR47707">
    <property type="entry name" value="8-OXO-DGTP DIPHOSPHATASE"/>
    <property type="match status" value="1"/>
</dbReference>
<gene>
    <name evidence="14" type="ORF">AHIS1636_07970</name>
</gene>
<dbReference type="InterPro" id="IPR015797">
    <property type="entry name" value="NUDIX_hydrolase-like_dom_sf"/>
</dbReference>
<dbReference type="SUPFAM" id="SSF55811">
    <property type="entry name" value="Nudix"/>
    <property type="match status" value="1"/>
</dbReference>
<protein>
    <recommendedName>
        <fullName evidence="11">8-oxo-dGTP diphosphatase</fullName>
        <ecNumber evidence="11">3.6.1.55</ecNumber>
    </recommendedName>
</protein>
<comment type="catalytic activity">
    <reaction evidence="10">
        <text>8-oxo-dGTP + H2O = 8-oxo-dGMP + diphosphate + H(+)</text>
        <dbReference type="Rhea" id="RHEA:31575"/>
        <dbReference type="ChEBI" id="CHEBI:15377"/>
        <dbReference type="ChEBI" id="CHEBI:15378"/>
        <dbReference type="ChEBI" id="CHEBI:33019"/>
        <dbReference type="ChEBI" id="CHEBI:63224"/>
        <dbReference type="ChEBI" id="CHEBI:77896"/>
        <dbReference type="EC" id="3.6.1.55"/>
    </reaction>
</comment>
<dbReference type="CDD" id="cd03425">
    <property type="entry name" value="NUDIX_MutT_NudA_like"/>
    <property type="match status" value="1"/>
</dbReference>
<comment type="similarity">
    <text evidence="2 12">Belongs to the Nudix hydrolase family.</text>
</comment>
<dbReference type="PRINTS" id="PR00502">
    <property type="entry name" value="NUDIXFAMILY"/>
</dbReference>
<sequence length="148" mass="16098">MEPRLKQIVGAAILDSLESPTRLLAARRSAPEQLAGMWEFPGGKVEPGEGCEDGLRREIREELGVDVELGTEVVGPLDQGWPLSGAAAMRVWNVRIIGGEPRPLEDHDELRWVDLTPQELTALPWIPADLPIVSAVVEAARTAHSSLP</sequence>
<evidence type="ECO:0000256" key="11">
    <source>
        <dbReference type="ARBA" id="ARBA00038905"/>
    </source>
</evidence>
<evidence type="ECO:0000313" key="15">
    <source>
        <dbReference type="Proteomes" id="UP001209654"/>
    </source>
</evidence>
<keyword evidence="15" id="KW-1185">Reference proteome</keyword>
<evidence type="ECO:0000256" key="7">
    <source>
        <dbReference type="ARBA" id="ARBA00022801"/>
    </source>
</evidence>
<evidence type="ECO:0000256" key="1">
    <source>
        <dbReference type="ARBA" id="ARBA00001946"/>
    </source>
</evidence>
<dbReference type="PANTHER" id="PTHR47707:SF1">
    <property type="entry name" value="NUDIX HYDROLASE FAMILY PROTEIN"/>
    <property type="match status" value="1"/>
</dbReference>
<dbReference type="InterPro" id="IPR000086">
    <property type="entry name" value="NUDIX_hydrolase_dom"/>
</dbReference>
<evidence type="ECO:0000256" key="3">
    <source>
        <dbReference type="ARBA" id="ARBA00022457"/>
    </source>
</evidence>
<feature type="domain" description="Nudix hydrolase" evidence="13">
    <location>
        <begin position="4"/>
        <end position="135"/>
    </location>
</feature>
<keyword evidence="4" id="KW-0235">DNA replication</keyword>
<dbReference type="Proteomes" id="UP001209654">
    <property type="component" value="Unassembled WGS sequence"/>
</dbReference>
<keyword evidence="3" id="KW-0515">Mutator protein</keyword>
<accession>A0ABQ5MQW7</accession>
<dbReference type="EC" id="3.6.1.55" evidence="11"/>
<name>A0ABQ5MQW7_9MICC</name>
<evidence type="ECO:0000256" key="5">
    <source>
        <dbReference type="ARBA" id="ARBA00022723"/>
    </source>
</evidence>
<dbReference type="Gene3D" id="3.90.79.10">
    <property type="entry name" value="Nucleoside Triphosphate Pyrophosphohydrolase"/>
    <property type="match status" value="1"/>
</dbReference>
<evidence type="ECO:0000256" key="2">
    <source>
        <dbReference type="ARBA" id="ARBA00005582"/>
    </source>
</evidence>
<keyword evidence="6" id="KW-0227">DNA damage</keyword>
<dbReference type="EMBL" id="BRVS01000003">
    <property type="protein sequence ID" value="GLB66358.1"/>
    <property type="molecule type" value="Genomic_DNA"/>
</dbReference>
<dbReference type="Pfam" id="PF00293">
    <property type="entry name" value="NUDIX"/>
    <property type="match status" value="1"/>
</dbReference>
<dbReference type="InterPro" id="IPR020476">
    <property type="entry name" value="Nudix_hydrolase"/>
</dbReference>
<evidence type="ECO:0000256" key="9">
    <source>
        <dbReference type="ARBA" id="ARBA00023204"/>
    </source>
</evidence>